<sequence length="93" mass="10044">MVALVAASTKGLEVETLGSRSLFTSPEVMKISTIVHSDKKSGSIKEVVTPPRSRNRLSSQGPPEIKISSIVAANEFKQFGLMESPFDPQSPKE</sequence>
<feature type="region of interest" description="Disordered" evidence="1">
    <location>
        <begin position="40"/>
        <end position="63"/>
    </location>
</feature>
<protein>
    <submittedName>
        <fullName evidence="2">Uncharacterized protein</fullName>
    </submittedName>
</protein>
<proteinExistence type="predicted"/>
<gene>
    <name evidence="2" type="ORF">NEOLI_005452</name>
</gene>
<dbReference type="EMBL" id="LXFE01002679">
    <property type="protein sequence ID" value="OLL22864.1"/>
    <property type="molecule type" value="Genomic_DNA"/>
</dbReference>
<reference evidence="2 3" key="1">
    <citation type="submission" date="2016-04" db="EMBL/GenBank/DDBJ databases">
        <title>Evolutionary innovation and constraint leading to complex multicellularity in the Ascomycota.</title>
        <authorList>
            <person name="Cisse O."/>
            <person name="Nguyen A."/>
            <person name="Hewitt D.A."/>
            <person name="Jedd G."/>
            <person name="Stajich J.E."/>
        </authorList>
    </citation>
    <scope>NUCLEOTIDE SEQUENCE [LARGE SCALE GENOMIC DNA]</scope>
    <source>
        <strain evidence="2 3">DAH-3</strain>
    </source>
</reference>
<evidence type="ECO:0000313" key="2">
    <source>
        <dbReference type="EMBL" id="OLL22864.1"/>
    </source>
</evidence>
<evidence type="ECO:0000313" key="3">
    <source>
        <dbReference type="Proteomes" id="UP000186594"/>
    </source>
</evidence>
<evidence type="ECO:0000256" key="1">
    <source>
        <dbReference type="SAM" id="MobiDB-lite"/>
    </source>
</evidence>
<organism evidence="2 3">
    <name type="scientific">Neolecta irregularis (strain DAH-3)</name>
    <dbReference type="NCBI Taxonomy" id="1198029"/>
    <lineage>
        <taxon>Eukaryota</taxon>
        <taxon>Fungi</taxon>
        <taxon>Dikarya</taxon>
        <taxon>Ascomycota</taxon>
        <taxon>Taphrinomycotina</taxon>
        <taxon>Neolectales</taxon>
        <taxon>Neolectaceae</taxon>
        <taxon>Neolecta</taxon>
    </lineage>
</organism>
<name>A0A1U7LJP1_NEOID</name>
<dbReference type="AlphaFoldDB" id="A0A1U7LJP1"/>
<dbReference type="Proteomes" id="UP000186594">
    <property type="component" value="Unassembled WGS sequence"/>
</dbReference>
<keyword evidence="3" id="KW-1185">Reference proteome</keyword>
<comment type="caution">
    <text evidence="2">The sequence shown here is derived from an EMBL/GenBank/DDBJ whole genome shotgun (WGS) entry which is preliminary data.</text>
</comment>
<accession>A0A1U7LJP1</accession>
<feature type="non-terminal residue" evidence="2">
    <location>
        <position position="93"/>
    </location>
</feature>